<evidence type="ECO:0000313" key="3">
    <source>
        <dbReference type="Proteomes" id="UP000318864"/>
    </source>
</evidence>
<dbReference type="Proteomes" id="UP000318864">
    <property type="component" value="Unassembled WGS sequence"/>
</dbReference>
<evidence type="ECO:0000313" key="2">
    <source>
        <dbReference type="EMBL" id="THE65044.1"/>
    </source>
</evidence>
<dbReference type="AlphaFoldDB" id="A0A4S3TLJ2"/>
<dbReference type="RefSeq" id="WP_141464065.1">
    <property type="nucleotide sequence ID" value="NZ_RBZW01000021.1"/>
</dbReference>
<dbReference type="Gene3D" id="2.160.20.10">
    <property type="entry name" value="Single-stranded right-handed beta-helix, Pectin lyase-like"/>
    <property type="match status" value="2"/>
</dbReference>
<dbReference type="EMBL" id="RBZW01000021">
    <property type="protein sequence ID" value="THE65044.1"/>
    <property type="molecule type" value="Genomic_DNA"/>
</dbReference>
<comment type="caution">
    <text evidence="2">The sequence shown here is derived from an EMBL/GenBank/DDBJ whole genome shotgun (WGS) entry which is preliminary data.</text>
</comment>
<dbReference type="InterPro" id="IPR011050">
    <property type="entry name" value="Pectin_lyase_fold/virulence"/>
</dbReference>
<organism evidence="2 3">
    <name type="scientific">Salinadaptatus halalkaliphilus</name>
    <dbReference type="NCBI Taxonomy" id="2419781"/>
    <lineage>
        <taxon>Archaea</taxon>
        <taxon>Methanobacteriati</taxon>
        <taxon>Methanobacteriota</taxon>
        <taxon>Stenosarchaea group</taxon>
        <taxon>Halobacteria</taxon>
        <taxon>Halobacteriales</taxon>
        <taxon>Natrialbaceae</taxon>
        <taxon>Salinadaptatus</taxon>
    </lineage>
</organism>
<name>A0A4S3TLJ2_9EURY</name>
<dbReference type="InterPro" id="IPR012334">
    <property type="entry name" value="Pectin_lyas_fold"/>
</dbReference>
<accession>A0A4S3TLJ2</accession>
<keyword evidence="3" id="KW-1185">Reference proteome</keyword>
<reference evidence="2 3" key="1">
    <citation type="submission" date="2018-10" db="EMBL/GenBank/DDBJ databases">
        <title>Natronolimnobius sp. XQ-INN 246 isolated from Inner Mongolia Autonomous Region of China.</title>
        <authorList>
            <person name="Xue Q."/>
        </authorList>
    </citation>
    <scope>NUCLEOTIDE SEQUENCE [LARGE SCALE GENOMIC DNA]</scope>
    <source>
        <strain evidence="2 3">XQ-INN 246</strain>
    </source>
</reference>
<protein>
    <submittedName>
        <fullName evidence="2">Right-handed parallel beta-helix repeat-containing protein</fullName>
    </submittedName>
</protein>
<dbReference type="OrthoDB" id="387427at2157"/>
<feature type="region of interest" description="Disordered" evidence="1">
    <location>
        <begin position="644"/>
        <end position="664"/>
    </location>
</feature>
<gene>
    <name evidence="2" type="ORF">D8Y22_07400</name>
</gene>
<dbReference type="SUPFAM" id="SSF51126">
    <property type="entry name" value="Pectin lyase-like"/>
    <property type="match status" value="2"/>
</dbReference>
<proteinExistence type="predicted"/>
<sequence>MTDGYPEPPRTAWGDLALVSEADDPRAYEGVWGVVQDRENWRELQRKILEEGTYEQRPEAAPFDGAKYHATDINTVFAWDEDDAAWQPLNTGTAADPVPGRTHLESVAADRTNAVVWADRYADLQSALDELNAGDVLFVPKSSGPYEETPTLPPTDDIAIVSNGAVWRPGPGDDRAFEDPHTYSEWTGDVFTPSRVTDTPSTLDREIRVADPRLFAEGDTVRLWDPDETYRDIEAGQMGTGAGIPQGELLTVRGVDGDAVGIEPAVRFEYANSGGNLVLERVDHPIDGLRIEGFRFENHGWAVSLYYLKNARVTDCTFTNCESRAIEFNACYDSVASDIRLRNVDGYGIGANRGSFHTTITDVDAENVSSYVVAAGWSRRYPNPVYDVTAANIRGRNSQFVCEAHHGAEFVRFRNVVADNAELCKLRGRDQQLIGGQARVTRPIGPDSDVIHLTQAPENVSIRGVDVSGTDANILHVINLEPDLAAKNVTISDVSVEQATQFLSIGAGGTATDDISIENVVVRDAEIARLSHTDPADEDERSWFIRYRDDIHTDGFTVDGCLVHDFQTTTTGWILRHRPNAAIDGRFTIKNCAFGGAVSGLLVEPDNALAVHGCTFEDCDTVLHEDSGHPRHFRDNVYVGSTTLPRAEGTDSMTTPSGVADRLW</sequence>
<evidence type="ECO:0000256" key="1">
    <source>
        <dbReference type="SAM" id="MobiDB-lite"/>
    </source>
</evidence>